<dbReference type="OrthoDB" id="17366at2759"/>
<dbReference type="GO" id="GO:0006506">
    <property type="term" value="P:GPI anchor biosynthetic process"/>
    <property type="evidence" value="ECO:0007669"/>
    <property type="project" value="UniProtKB-UniPathway"/>
</dbReference>
<evidence type="ECO:0000256" key="4">
    <source>
        <dbReference type="ARBA" id="ARBA00022692"/>
    </source>
</evidence>
<feature type="transmembrane region" description="Helical" evidence="8">
    <location>
        <begin position="179"/>
        <end position="199"/>
    </location>
</feature>
<evidence type="ECO:0000313" key="10">
    <source>
        <dbReference type="Proteomes" id="UP000242519"/>
    </source>
</evidence>
<dbReference type="Pfam" id="PF06699">
    <property type="entry name" value="PIG-F"/>
    <property type="match status" value="1"/>
</dbReference>
<evidence type="ECO:0000256" key="3">
    <source>
        <dbReference type="ARBA" id="ARBA00022502"/>
    </source>
</evidence>
<organism evidence="9 10">
    <name type="scientific">Diplocarpon coronariae</name>
    <dbReference type="NCBI Taxonomy" id="2795749"/>
    <lineage>
        <taxon>Eukaryota</taxon>
        <taxon>Fungi</taxon>
        <taxon>Dikarya</taxon>
        <taxon>Ascomycota</taxon>
        <taxon>Pezizomycotina</taxon>
        <taxon>Leotiomycetes</taxon>
        <taxon>Helotiales</taxon>
        <taxon>Drepanopezizaceae</taxon>
        <taxon>Diplocarpon</taxon>
    </lineage>
</organism>
<feature type="transmembrane region" description="Helical" evidence="8">
    <location>
        <begin position="101"/>
        <end position="129"/>
    </location>
</feature>
<dbReference type="STRING" id="503106.A0A218YXI7"/>
<evidence type="ECO:0008006" key="11">
    <source>
        <dbReference type="Google" id="ProtNLM"/>
    </source>
</evidence>
<evidence type="ECO:0000256" key="5">
    <source>
        <dbReference type="ARBA" id="ARBA00022824"/>
    </source>
</evidence>
<sequence length="239" mass="25927">MSSAGATAQVITMKPSLPIEILPNELARIFSQIHPAIILSAYYLRFPALVADPTSTLLKSLLPLAAVQILYAALCLPAVGSNSKIVKKIKPNARRKADGAVARRILTSFIALLFTILSIPLLTLLQILFGAPLTTHLPHTLLSSAHIALLAVLPLIYVHGSDGKKWREIASLYCPFDEVFGGALGCLLGAWVGAVPIPLDWDREWQKWPVTIVTGVYAGYVVGKTLGRWALNGKRIEFD</sequence>
<comment type="subcellular location">
    <subcellularLocation>
        <location evidence="1">Endoplasmic reticulum membrane</location>
        <topology evidence="1">Multi-pass membrane protein</topology>
    </subcellularLocation>
</comment>
<keyword evidence="6 8" id="KW-1133">Transmembrane helix</keyword>
<dbReference type="InParanoid" id="A0A218YXI7"/>
<feature type="transmembrane region" description="Helical" evidence="8">
    <location>
        <begin position="141"/>
        <end position="158"/>
    </location>
</feature>
<dbReference type="EMBL" id="MZNU01000318">
    <property type="protein sequence ID" value="OWP00527.1"/>
    <property type="molecule type" value="Genomic_DNA"/>
</dbReference>
<keyword evidence="4 8" id="KW-0812">Transmembrane</keyword>
<accession>A0A218YXI7</accession>
<proteinExistence type="predicted"/>
<keyword evidence="7 8" id="KW-0472">Membrane</keyword>
<feature type="transmembrane region" description="Helical" evidence="8">
    <location>
        <begin position="61"/>
        <end position="80"/>
    </location>
</feature>
<dbReference type="GO" id="GO:0005789">
    <property type="term" value="C:endoplasmic reticulum membrane"/>
    <property type="evidence" value="ECO:0007669"/>
    <property type="project" value="UniProtKB-SubCell"/>
</dbReference>
<evidence type="ECO:0000256" key="7">
    <source>
        <dbReference type="ARBA" id="ARBA00023136"/>
    </source>
</evidence>
<evidence type="ECO:0000256" key="6">
    <source>
        <dbReference type="ARBA" id="ARBA00022989"/>
    </source>
</evidence>
<dbReference type="InterPro" id="IPR009580">
    <property type="entry name" value="GPI_biosynthesis_protein_Pig-F"/>
</dbReference>
<evidence type="ECO:0000256" key="1">
    <source>
        <dbReference type="ARBA" id="ARBA00004477"/>
    </source>
</evidence>
<feature type="transmembrane region" description="Helical" evidence="8">
    <location>
        <begin position="205"/>
        <end position="223"/>
    </location>
</feature>
<keyword evidence="3" id="KW-0337">GPI-anchor biosynthesis</keyword>
<gene>
    <name evidence="9" type="ORF">B2J93_4276</name>
</gene>
<dbReference type="AlphaFoldDB" id="A0A218YXI7"/>
<evidence type="ECO:0000256" key="8">
    <source>
        <dbReference type="SAM" id="Phobius"/>
    </source>
</evidence>
<dbReference type="Proteomes" id="UP000242519">
    <property type="component" value="Unassembled WGS sequence"/>
</dbReference>
<reference evidence="9 10" key="1">
    <citation type="submission" date="2017-04" db="EMBL/GenBank/DDBJ databases">
        <title>Draft genome sequence of Marssonina coronaria NL1: causal agent of apple blotch.</title>
        <authorList>
            <person name="Cheng Q."/>
        </authorList>
    </citation>
    <scope>NUCLEOTIDE SEQUENCE [LARGE SCALE GENOMIC DNA]</scope>
    <source>
        <strain evidence="9 10">NL1</strain>
    </source>
</reference>
<dbReference type="UniPathway" id="UPA00196"/>
<evidence type="ECO:0000313" key="9">
    <source>
        <dbReference type="EMBL" id="OWP00527.1"/>
    </source>
</evidence>
<comment type="pathway">
    <text evidence="2">Glycolipid biosynthesis; glycosylphosphatidylinositol-anchor biosynthesis.</text>
</comment>
<protein>
    <recommendedName>
        <fullName evidence="11">Glycosylphosphatidylinositol anchor biosynthesis protein 11</fullName>
    </recommendedName>
</protein>
<name>A0A218YXI7_9HELO</name>
<comment type="caution">
    <text evidence="9">The sequence shown here is derived from an EMBL/GenBank/DDBJ whole genome shotgun (WGS) entry which is preliminary data.</text>
</comment>
<evidence type="ECO:0000256" key="2">
    <source>
        <dbReference type="ARBA" id="ARBA00004687"/>
    </source>
</evidence>
<keyword evidence="5" id="KW-0256">Endoplasmic reticulum</keyword>
<keyword evidence="10" id="KW-1185">Reference proteome</keyword>